<dbReference type="PANTHER" id="PTHR10900:SF77">
    <property type="entry name" value="FI19380P1"/>
    <property type="match status" value="1"/>
</dbReference>
<dbReference type="Pfam" id="PF02469">
    <property type="entry name" value="Fasciclin"/>
    <property type="match status" value="1"/>
</dbReference>
<reference evidence="2 3" key="1">
    <citation type="submission" date="2015-11" db="EMBL/GenBank/DDBJ databases">
        <title>Whole-Genome Sequence of Candidatus Oderbacter manganicum from the National Park Lower Oder Valley, Germany.</title>
        <authorList>
            <person name="Braun B."/>
            <person name="Liere K."/>
            <person name="Szewzyk U."/>
        </authorList>
    </citation>
    <scope>NUCLEOTIDE SEQUENCE [LARGE SCALE GENOMIC DNA]</scope>
    <source>
        <strain evidence="2 3">OTSz_A_272</strain>
    </source>
</reference>
<dbReference type="InParanoid" id="A0A1B1ACZ7"/>
<dbReference type="PANTHER" id="PTHR10900">
    <property type="entry name" value="PERIOSTIN-RELATED"/>
    <property type="match status" value="1"/>
</dbReference>
<dbReference type="SUPFAM" id="SSF82153">
    <property type="entry name" value="FAS1 domain"/>
    <property type="match status" value="1"/>
</dbReference>
<dbReference type="KEGG" id="cbot:ATE48_00095"/>
<dbReference type="Proteomes" id="UP000092498">
    <property type="component" value="Chromosome"/>
</dbReference>
<dbReference type="AlphaFoldDB" id="A0A1B1ACZ7"/>
<dbReference type="Gene3D" id="2.30.180.10">
    <property type="entry name" value="FAS1 domain"/>
    <property type="match status" value="1"/>
</dbReference>
<name>A0A1B1ACZ7_9PROT</name>
<evidence type="ECO:0000313" key="3">
    <source>
        <dbReference type="Proteomes" id="UP000092498"/>
    </source>
</evidence>
<dbReference type="FunFam" id="2.30.180.10:FF:000032">
    <property type="entry name" value="Fasciclin domain-containing protein, putative"/>
    <property type="match status" value="1"/>
</dbReference>
<sequence>MVSVADRAGFHLFATMLRASDYSERLEGAGPFTVFAPSDSAFAAFSKAALDQFLHGDRENLQRVLGYHIAAGKVATARLIGKRIRGVMQAGGDVIIDGSTHLRVNDARVIKPDLMARNGVVHGIDALLLPRQAAAAVAGRAP</sequence>
<accession>A0A1B1ACZ7</accession>
<dbReference type="InterPro" id="IPR036378">
    <property type="entry name" value="FAS1_dom_sf"/>
</dbReference>
<organism evidence="2 3">
    <name type="scientific">Candidatus Viadribacter manganicus</name>
    <dbReference type="NCBI Taxonomy" id="1759059"/>
    <lineage>
        <taxon>Bacteria</taxon>
        <taxon>Pseudomonadati</taxon>
        <taxon>Pseudomonadota</taxon>
        <taxon>Alphaproteobacteria</taxon>
        <taxon>Hyphomonadales</taxon>
        <taxon>Hyphomonadaceae</taxon>
        <taxon>Candidatus Viadribacter</taxon>
    </lineage>
</organism>
<keyword evidence="3" id="KW-1185">Reference proteome</keyword>
<dbReference type="EMBL" id="CP013244">
    <property type="protein sequence ID" value="ANP44435.1"/>
    <property type="molecule type" value="Genomic_DNA"/>
</dbReference>
<protein>
    <recommendedName>
        <fullName evidence="1">FAS1 domain-containing protein</fullName>
    </recommendedName>
</protein>
<dbReference type="InterPro" id="IPR050904">
    <property type="entry name" value="Adhesion/Biosynth-related"/>
</dbReference>
<gene>
    <name evidence="2" type="ORF">ATE48_00095</name>
</gene>
<dbReference type="SMART" id="SM00554">
    <property type="entry name" value="FAS1"/>
    <property type="match status" value="1"/>
</dbReference>
<evidence type="ECO:0000313" key="2">
    <source>
        <dbReference type="EMBL" id="ANP44435.1"/>
    </source>
</evidence>
<dbReference type="InterPro" id="IPR000782">
    <property type="entry name" value="FAS1_domain"/>
</dbReference>
<dbReference type="STRING" id="1759059.ATE48_00095"/>
<dbReference type="PROSITE" id="PS50213">
    <property type="entry name" value="FAS1"/>
    <property type="match status" value="1"/>
</dbReference>
<evidence type="ECO:0000259" key="1">
    <source>
        <dbReference type="PROSITE" id="PS50213"/>
    </source>
</evidence>
<feature type="domain" description="FAS1" evidence="1">
    <location>
        <begin position="1"/>
        <end position="128"/>
    </location>
</feature>
<proteinExistence type="predicted"/>